<dbReference type="Proteomes" id="UP000234789">
    <property type="component" value="Unassembled WGS sequence"/>
</dbReference>
<dbReference type="RefSeq" id="WP_255309706.1">
    <property type="nucleotide sequence ID" value="NZ_BIMM01000026.1"/>
</dbReference>
<evidence type="ECO:0000313" key="1">
    <source>
        <dbReference type="EMBL" id="PLT45945.1"/>
    </source>
</evidence>
<organism evidence="1 2">
    <name type="scientific">Paenibacillus pasadenensis</name>
    <dbReference type="NCBI Taxonomy" id="217090"/>
    <lineage>
        <taxon>Bacteria</taxon>
        <taxon>Bacillati</taxon>
        <taxon>Bacillota</taxon>
        <taxon>Bacilli</taxon>
        <taxon>Bacillales</taxon>
        <taxon>Paenibacillaceae</taxon>
        <taxon>Paenibacillus</taxon>
    </lineage>
</organism>
<accession>A0A2N5N6J9</accession>
<evidence type="ECO:0000313" key="2">
    <source>
        <dbReference type="Proteomes" id="UP000234789"/>
    </source>
</evidence>
<dbReference type="EMBL" id="NFEZ01000004">
    <property type="protein sequence ID" value="PLT45945.1"/>
    <property type="molecule type" value="Genomic_DNA"/>
</dbReference>
<gene>
    <name evidence="1" type="ORF">B8V81_4376</name>
</gene>
<dbReference type="AlphaFoldDB" id="A0A2N5N6J9"/>
<sequence>MSYFKDFLSVFRKSDSSNGFFWKKTKLFGVKAKLNRVPGERRLC</sequence>
<comment type="caution">
    <text evidence="1">The sequence shown here is derived from an EMBL/GenBank/DDBJ whole genome shotgun (WGS) entry which is preliminary data.</text>
</comment>
<protein>
    <submittedName>
        <fullName evidence="1">Uncharacterized protein</fullName>
    </submittedName>
</protein>
<name>A0A2N5N6J9_9BACL</name>
<keyword evidence="2" id="KW-1185">Reference proteome</keyword>
<proteinExistence type="predicted"/>
<reference evidence="1 2" key="1">
    <citation type="submission" date="2017-05" db="EMBL/GenBank/DDBJ databases">
        <title>Functional genome analysis of Paenibacillus pasadenensis strain R16: insights on endophytic life style and antifungal activity.</title>
        <authorList>
            <person name="Passera A."/>
            <person name="Marcolungo L."/>
            <person name="Casati P."/>
            <person name="Brasca M."/>
            <person name="Quaglino F."/>
            <person name="Delledonne M."/>
        </authorList>
    </citation>
    <scope>NUCLEOTIDE SEQUENCE [LARGE SCALE GENOMIC DNA]</scope>
    <source>
        <strain evidence="1 2">R16</strain>
    </source>
</reference>